<accession>Q2JEM4</accession>
<dbReference type="eggNOG" id="ENOG5033BF1">
    <property type="taxonomic scope" value="Bacteria"/>
</dbReference>
<reference evidence="2 3" key="1">
    <citation type="journal article" date="2007" name="Genome Res.">
        <title>Genome characteristics of facultatively symbiotic Frankia sp. strains reflect host range and host plant biogeography.</title>
        <authorList>
            <person name="Normand P."/>
            <person name="Lapierre P."/>
            <person name="Tisa L.S."/>
            <person name="Gogarten J.P."/>
            <person name="Alloisio N."/>
            <person name="Bagnarol E."/>
            <person name="Bassi C.A."/>
            <person name="Berry A.M."/>
            <person name="Bickhart D.M."/>
            <person name="Choisne N."/>
            <person name="Couloux A."/>
            <person name="Cournoyer B."/>
            <person name="Cruveiller S."/>
            <person name="Daubin V."/>
            <person name="Demange N."/>
            <person name="Francino M.P."/>
            <person name="Goltsman E."/>
            <person name="Huang Y."/>
            <person name="Kopp O.R."/>
            <person name="Labarre L."/>
            <person name="Lapidus A."/>
            <person name="Lavire C."/>
            <person name="Marechal J."/>
            <person name="Martinez M."/>
            <person name="Mastronunzio J.E."/>
            <person name="Mullin B.C."/>
            <person name="Niemann J."/>
            <person name="Pujic P."/>
            <person name="Rawnsley T."/>
            <person name="Rouy Z."/>
            <person name="Schenowitz C."/>
            <person name="Sellstedt A."/>
            <person name="Tavares F."/>
            <person name="Tomkins J.P."/>
            <person name="Vallenet D."/>
            <person name="Valverde C."/>
            <person name="Wall L.G."/>
            <person name="Wang Y."/>
            <person name="Medigue C."/>
            <person name="Benson D.R."/>
        </authorList>
    </citation>
    <scope>NUCLEOTIDE SEQUENCE [LARGE SCALE GENOMIC DNA]</scope>
    <source>
        <strain evidence="3">DSM 45818 / CECT 9043 / CcI3</strain>
    </source>
</reference>
<dbReference type="OrthoDB" id="256126at2"/>
<dbReference type="Proteomes" id="UP000001937">
    <property type="component" value="Chromosome"/>
</dbReference>
<proteinExistence type="predicted"/>
<evidence type="ECO:0000313" key="2">
    <source>
        <dbReference type="EMBL" id="ABD10268.1"/>
    </source>
</evidence>
<dbReference type="EMBL" id="CP000249">
    <property type="protein sequence ID" value="ABD10268.1"/>
    <property type="molecule type" value="Genomic_DNA"/>
</dbReference>
<sequence>MSGTAAVEAGAQTKTVEIIVNGRRRTVVKGELSFDEVVALAFDPVPAGDNVDFTITFRRGHGDKPEGTLRPGGTVKIKEGMIFDVTATDRS</sequence>
<dbReference type="InterPro" id="IPR027802">
    <property type="entry name" value="Multi-ubiquitin_dom"/>
</dbReference>
<dbReference type="RefSeq" id="WP_011435336.1">
    <property type="nucleotide sequence ID" value="NC_007777.1"/>
</dbReference>
<dbReference type="KEGG" id="fra:Francci3_0884"/>
<name>Q2JEM4_FRACC</name>
<dbReference type="AlphaFoldDB" id="Q2JEM4"/>
<keyword evidence="3" id="KW-1185">Reference proteome</keyword>
<feature type="domain" description="Multi-ubiquitin" evidence="1">
    <location>
        <begin position="16"/>
        <end position="89"/>
    </location>
</feature>
<dbReference type="HOGENOM" id="CLU_170407_0_0_11"/>
<dbReference type="Pfam" id="PF14452">
    <property type="entry name" value="Multi_ubiq"/>
    <property type="match status" value="1"/>
</dbReference>
<dbReference type="STRING" id="106370.Francci3_0884"/>
<organism evidence="2 3">
    <name type="scientific">Frankia casuarinae (strain DSM 45818 / CECT 9043 / HFP020203 / CcI3)</name>
    <dbReference type="NCBI Taxonomy" id="106370"/>
    <lineage>
        <taxon>Bacteria</taxon>
        <taxon>Bacillati</taxon>
        <taxon>Actinomycetota</taxon>
        <taxon>Actinomycetes</taxon>
        <taxon>Frankiales</taxon>
        <taxon>Frankiaceae</taxon>
        <taxon>Frankia</taxon>
    </lineage>
</organism>
<evidence type="ECO:0000313" key="3">
    <source>
        <dbReference type="Proteomes" id="UP000001937"/>
    </source>
</evidence>
<evidence type="ECO:0000259" key="1">
    <source>
        <dbReference type="Pfam" id="PF14452"/>
    </source>
</evidence>
<gene>
    <name evidence="2" type="ordered locus">Francci3_0884</name>
</gene>
<protein>
    <recommendedName>
        <fullName evidence="1">Multi-ubiquitin domain-containing protein</fullName>
    </recommendedName>
</protein>